<dbReference type="Proteomes" id="UP000499080">
    <property type="component" value="Unassembled WGS sequence"/>
</dbReference>
<protein>
    <submittedName>
        <fullName evidence="1">Uncharacterized protein</fullName>
    </submittedName>
</protein>
<dbReference type="EMBL" id="BGPR01011012">
    <property type="protein sequence ID" value="GBN49163.1"/>
    <property type="molecule type" value="Genomic_DNA"/>
</dbReference>
<name>A0A4Y2PDV0_ARAVE</name>
<comment type="caution">
    <text evidence="1">The sequence shown here is derived from an EMBL/GenBank/DDBJ whole genome shotgun (WGS) entry which is preliminary data.</text>
</comment>
<evidence type="ECO:0000313" key="2">
    <source>
        <dbReference type="Proteomes" id="UP000499080"/>
    </source>
</evidence>
<proteinExistence type="predicted"/>
<gene>
    <name evidence="1" type="ORF">AVEN_269786_1</name>
</gene>
<reference evidence="1 2" key="1">
    <citation type="journal article" date="2019" name="Sci. Rep.">
        <title>Orb-weaving spider Araneus ventricosus genome elucidates the spidroin gene catalogue.</title>
        <authorList>
            <person name="Kono N."/>
            <person name="Nakamura H."/>
            <person name="Ohtoshi R."/>
            <person name="Moran D.A.P."/>
            <person name="Shinohara A."/>
            <person name="Yoshida Y."/>
            <person name="Fujiwara M."/>
            <person name="Mori M."/>
            <person name="Tomita M."/>
            <person name="Arakawa K."/>
        </authorList>
    </citation>
    <scope>NUCLEOTIDE SEQUENCE [LARGE SCALE GENOMIC DNA]</scope>
</reference>
<keyword evidence="2" id="KW-1185">Reference proteome</keyword>
<sequence length="8" mass="883">DNSVAQYS</sequence>
<organism evidence="1 2">
    <name type="scientific">Araneus ventricosus</name>
    <name type="common">Orbweaver spider</name>
    <name type="synonym">Epeira ventricosa</name>
    <dbReference type="NCBI Taxonomy" id="182803"/>
    <lineage>
        <taxon>Eukaryota</taxon>
        <taxon>Metazoa</taxon>
        <taxon>Ecdysozoa</taxon>
        <taxon>Arthropoda</taxon>
        <taxon>Chelicerata</taxon>
        <taxon>Arachnida</taxon>
        <taxon>Araneae</taxon>
        <taxon>Araneomorphae</taxon>
        <taxon>Entelegynae</taxon>
        <taxon>Araneoidea</taxon>
        <taxon>Araneidae</taxon>
        <taxon>Araneus</taxon>
    </lineage>
</organism>
<feature type="non-terminal residue" evidence="1">
    <location>
        <position position="1"/>
    </location>
</feature>
<evidence type="ECO:0000313" key="1">
    <source>
        <dbReference type="EMBL" id="GBN49163.1"/>
    </source>
</evidence>
<accession>A0A4Y2PDV0</accession>